<dbReference type="PROSITE" id="PS50893">
    <property type="entry name" value="ABC_TRANSPORTER_2"/>
    <property type="match status" value="1"/>
</dbReference>
<organism evidence="11">
    <name type="scientific">Pinguiococcus pyrenoidosus</name>
    <dbReference type="NCBI Taxonomy" id="172671"/>
    <lineage>
        <taxon>Eukaryota</taxon>
        <taxon>Sar</taxon>
        <taxon>Stramenopiles</taxon>
        <taxon>Ochrophyta</taxon>
        <taxon>Pinguiophyceae</taxon>
        <taxon>Pinguiochrysidales</taxon>
        <taxon>Pinguiochrysidaceae</taxon>
        <taxon>Pinguiococcus</taxon>
    </lineage>
</organism>
<evidence type="ECO:0000313" key="11">
    <source>
        <dbReference type="EMBL" id="CAD8253522.1"/>
    </source>
</evidence>
<evidence type="ECO:0000256" key="2">
    <source>
        <dbReference type="ARBA" id="ARBA00022448"/>
    </source>
</evidence>
<dbReference type="InterPro" id="IPR003593">
    <property type="entry name" value="AAA+_ATPase"/>
</dbReference>
<keyword evidence="4" id="KW-0547">Nucleotide-binding</keyword>
<evidence type="ECO:0000259" key="9">
    <source>
        <dbReference type="PROSITE" id="PS50893"/>
    </source>
</evidence>
<gene>
    <name evidence="11" type="ORF">PPYR1160_LOCUS3014</name>
</gene>
<name>A0A7R9YA46_9STRA</name>
<dbReference type="GO" id="GO:0005524">
    <property type="term" value="F:ATP binding"/>
    <property type="evidence" value="ECO:0007669"/>
    <property type="project" value="UniProtKB-KW"/>
</dbReference>
<dbReference type="GO" id="GO:0016020">
    <property type="term" value="C:membrane"/>
    <property type="evidence" value="ECO:0007669"/>
    <property type="project" value="InterPro"/>
</dbReference>
<protein>
    <recommendedName>
        <fullName evidence="12">ABC transporter domain-containing protein</fullName>
    </recommendedName>
</protein>
<feature type="domain" description="ABC transmembrane type-1" evidence="10">
    <location>
        <begin position="75"/>
        <end position="259"/>
    </location>
</feature>
<dbReference type="InterPro" id="IPR027417">
    <property type="entry name" value="P-loop_NTPase"/>
</dbReference>
<dbReference type="PANTHER" id="PTHR11384">
    <property type="entry name" value="ATP-BINDING CASSETTE, SUB-FAMILY D MEMBER"/>
    <property type="match status" value="1"/>
</dbReference>
<dbReference type="PROSITE" id="PS00211">
    <property type="entry name" value="ABC_TRANSPORTER_1"/>
    <property type="match status" value="1"/>
</dbReference>
<sequence>MTQRVLTLYVGGDTSEAAAASASDDSSNAEVDGRNSSSSSSTSSSASPSYFRGGYYALERASTGRDAVALDNPDQRIAEDVASFTRASLRLLISVLRAVIDLFSFSAILYSIYPQLFVVIIVYASIGTFVTVQIGKQLVNLNYQQLRTEADFRFSLVRIRENAEAIAFYGGEDLEKSEAQSRLDAAVDNRAKVILTERNLDFFTTAYQFLIQVLPGVVVAPLYFSGRIELGVVSQSFGAFNHILNDFSIIINQFESLSQFSAGVDRLGEFADRLQLEVQDKKADKTESESPLALPETGLWLKGVQRSMESAAEELLSGQYKAPVQEPVEGIQLEINEDVTLAVDHVTLRTPDGSRTLVRDLSISLSDMSVPGEASGRGAALLVSGVSGAGKSSLLRAIAGLWTTGEGVIRRPPTGPGQTFFLPQRPYCPPGTLRDQVIYPANFDVSRHSQEEIEAVDQRITEILQTVRLGDLVQRFEGAHAGDDEESLHGLDTIREWGQILSLGEQQRISFARLLYNGAKLAILDEATSALDVDNEAVMYEALANCPSMSYVSVGHRPTLERFHDLKLRLAPDGAGSTIEDLRGVAVPVRK</sequence>
<evidence type="ECO:0000256" key="5">
    <source>
        <dbReference type="ARBA" id="ARBA00022840"/>
    </source>
</evidence>
<evidence type="ECO:0000256" key="4">
    <source>
        <dbReference type="ARBA" id="ARBA00022741"/>
    </source>
</evidence>
<dbReference type="PANTHER" id="PTHR11384:SF59">
    <property type="entry name" value="LYSOSOMAL COBALAMIN TRANSPORTER ABCD4"/>
    <property type="match status" value="1"/>
</dbReference>
<dbReference type="InterPro" id="IPR003439">
    <property type="entry name" value="ABC_transporter-like_ATP-bd"/>
</dbReference>
<dbReference type="InterPro" id="IPR036640">
    <property type="entry name" value="ABC1_TM_sf"/>
</dbReference>
<reference evidence="11" key="1">
    <citation type="submission" date="2021-01" db="EMBL/GenBank/DDBJ databases">
        <authorList>
            <person name="Corre E."/>
            <person name="Pelletier E."/>
            <person name="Niang G."/>
            <person name="Scheremetjew M."/>
            <person name="Finn R."/>
            <person name="Kale V."/>
            <person name="Holt S."/>
            <person name="Cochrane G."/>
            <person name="Meng A."/>
            <person name="Brown T."/>
            <person name="Cohen L."/>
        </authorList>
    </citation>
    <scope>NUCLEOTIDE SEQUENCE</scope>
    <source>
        <strain evidence="11">CCMP2078</strain>
    </source>
</reference>
<keyword evidence="7" id="KW-0472">Membrane</keyword>
<keyword evidence="6" id="KW-1133">Transmembrane helix</keyword>
<dbReference type="PROSITE" id="PS50929">
    <property type="entry name" value="ABC_TM1F"/>
    <property type="match status" value="1"/>
</dbReference>
<proteinExistence type="inferred from homology"/>
<evidence type="ECO:0000256" key="8">
    <source>
        <dbReference type="SAM" id="MobiDB-lite"/>
    </source>
</evidence>
<dbReference type="Gene3D" id="1.20.1560.10">
    <property type="entry name" value="ABC transporter type 1, transmembrane domain"/>
    <property type="match status" value="1"/>
</dbReference>
<dbReference type="CDD" id="cd03223">
    <property type="entry name" value="ABCD_peroxisomal_ALDP"/>
    <property type="match status" value="1"/>
</dbReference>
<evidence type="ECO:0008006" key="12">
    <source>
        <dbReference type="Google" id="ProtNLM"/>
    </source>
</evidence>
<dbReference type="Pfam" id="PF00005">
    <property type="entry name" value="ABC_tran"/>
    <property type="match status" value="1"/>
</dbReference>
<dbReference type="GO" id="GO:0016887">
    <property type="term" value="F:ATP hydrolysis activity"/>
    <property type="evidence" value="ECO:0007669"/>
    <property type="project" value="InterPro"/>
</dbReference>
<evidence type="ECO:0000256" key="1">
    <source>
        <dbReference type="ARBA" id="ARBA00008575"/>
    </source>
</evidence>
<keyword evidence="3" id="KW-0812">Transmembrane</keyword>
<evidence type="ECO:0000256" key="6">
    <source>
        <dbReference type="ARBA" id="ARBA00022989"/>
    </source>
</evidence>
<feature type="domain" description="ABC transporter" evidence="9">
    <location>
        <begin position="341"/>
        <end position="589"/>
    </location>
</feature>
<dbReference type="EMBL" id="HBEA01003998">
    <property type="protein sequence ID" value="CAD8253522.1"/>
    <property type="molecule type" value="Transcribed_RNA"/>
</dbReference>
<dbReference type="Pfam" id="PF06472">
    <property type="entry name" value="ABC_membrane_2"/>
    <property type="match status" value="1"/>
</dbReference>
<dbReference type="AlphaFoldDB" id="A0A7R9YA46"/>
<evidence type="ECO:0000256" key="3">
    <source>
        <dbReference type="ARBA" id="ARBA00022692"/>
    </source>
</evidence>
<dbReference type="InterPro" id="IPR050835">
    <property type="entry name" value="ABC_transporter_sub-D"/>
</dbReference>
<comment type="similarity">
    <text evidence="1">Belongs to the ABC transporter superfamily. ABCD family. Peroxisomal fatty acyl CoA transporter (TC 3.A.1.203) subfamily.</text>
</comment>
<evidence type="ECO:0000256" key="7">
    <source>
        <dbReference type="ARBA" id="ARBA00023136"/>
    </source>
</evidence>
<dbReference type="SMART" id="SM00382">
    <property type="entry name" value="AAA"/>
    <property type="match status" value="1"/>
</dbReference>
<accession>A0A7R9YA46</accession>
<dbReference type="Gene3D" id="3.40.50.300">
    <property type="entry name" value="P-loop containing nucleotide triphosphate hydrolases"/>
    <property type="match status" value="1"/>
</dbReference>
<feature type="region of interest" description="Disordered" evidence="8">
    <location>
        <begin position="16"/>
        <end position="48"/>
    </location>
</feature>
<dbReference type="InterPro" id="IPR011527">
    <property type="entry name" value="ABC1_TM_dom"/>
</dbReference>
<dbReference type="SUPFAM" id="SSF90123">
    <property type="entry name" value="ABC transporter transmembrane region"/>
    <property type="match status" value="1"/>
</dbReference>
<dbReference type="InterPro" id="IPR017871">
    <property type="entry name" value="ABC_transporter-like_CS"/>
</dbReference>
<keyword evidence="5" id="KW-0067">ATP-binding</keyword>
<dbReference type="GO" id="GO:0140359">
    <property type="term" value="F:ABC-type transporter activity"/>
    <property type="evidence" value="ECO:0007669"/>
    <property type="project" value="InterPro"/>
</dbReference>
<keyword evidence="2" id="KW-0813">Transport</keyword>
<evidence type="ECO:0000259" key="10">
    <source>
        <dbReference type="PROSITE" id="PS50929"/>
    </source>
</evidence>
<dbReference type="SUPFAM" id="SSF52540">
    <property type="entry name" value="P-loop containing nucleoside triphosphate hydrolases"/>
    <property type="match status" value="1"/>
</dbReference>